<comment type="caution">
    <text evidence="2">The sequence shown here is derived from an EMBL/GenBank/DDBJ whole genome shotgun (WGS) entry which is preliminary data.</text>
</comment>
<sequence>MSPTFTKHQLNPTLMDFSKLPQSFTIKDRSNNETQKHPHLHMYLHIHIDITDLESKSLVKREKGGGSDKRHICIYRYISQIQRARVWLRENNEGSDSPFFRHRLNRHGCKNSQPCERTDKKEAKPISLSLS</sequence>
<evidence type="ECO:0000313" key="3">
    <source>
        <dbReference type="Proteomes" id="UP001642360"/>
    </source>
</evidence>
<proteinExistence type="predicted"/>
<dbReference type="Proteomes" id="UP001642360">
    <property type="component" value="Unassembled WGS sequence"/>
</dbReference>
<protein>
    <submittedName>
        <fullName evidence="2">Uncharacterized protein</fullName>
    </submittedName>
</protein>
<evidence type="ECO:0000313" key="2">
    <source>
        <dbReference type="EMBL" id="CAK9168683.1"/>
    </source>
</evidence>
<evidence type="ECO:0000256" key="1">
    <source>
        <dbReference type="SAM" id="MobiDB-lite"/>
    </source>
</evidence>
<keyword evidence="3" id="KW-1185">Reference proteome</keyword>
<dbReference type="EMBL" id="CAUOFW020005136">
    <property type="protein sequence ID" value="CAK9168683.1"/>
    <property type="molecule type" value="Genomic_DNA"/>
</dbReference>
<gene>
    <name evidence="2" type="ORF">ILEXP_LOCUS38093</name>
</gene>
<name>A0ABC8TH17_9AQUA</name>
<feature type="region of interest" description="Disordered" evidence="1">
    <location>
        <begin position="105"/>
        <end position="131"/>
    </location>
</feature>
<dbReference type="AlphaFoldDB" id="A0ABC8TH17"/>
<accession>A0ABC8TH17</accession>
<organism evidence="2 3">
    <name type="scientific">Ilex paraguariensis</name>
    <name type="common">yerba mate</name>
    <dbReference type="NCBI Taxonomy" id="185542"/>
    <lineage>
        <taxon>Eukaryota</taxon>
        <taxon>Viridiplantae</taxon>
        <taxon>Streptophyta</taxon>
        <taxon>Embryophyta</taxon>
        <taxon>Tracheophyta</taxon>
        <taxon>Spermatophyta</taxon>
        <taxon>Magnoliopsida</taxon>
        <taxon>eudicotyledons</taxon>
        <taxon>Gunneridae</taxon>
        <taxon>Pentapetalae</taxon>
        <taxon>asterids</taxon>
        <taxon>campanulids</taxon>
        <taxon>Aquifoliales</taxon>
        <taxon>Aquifoliaceae</taxon>
        <taxon>Ilex</taxon>
    </lineage>
</organism>
<reference evidence="2 3" key="1">
    <citation type="submission" date="2024-02" db="EMBL/GenBank/DDBJ databases">
        <authorList>
            <person name="Vignale AGUSTIN F."/>
            <person name="Sosa J E."/>
            <person name="Modenutti C."/>
        </authorList>
    </citation>
    <scope>NUCLEOTIDE SEQUENCE [LARGE SCALE GENOMIC DNA]</scope>
</reference>